<dbReference type="InterPro" id="IPR000568">
    <property type="entry name" value="ATP_synth_F0_asu"/>
</dbReference>
<evidence type="ECO:0000256" key="7">
    <source>
        <dbReference type="ARBA" id="ARBA00022989"/>
    </source>
</evidence>
<dbReference type="InterPro" id="IPR035908">
    <property type="entry name" value="F0_ATP_A_sf"/>
</dbReference>
<evidence type="ECO:0000256" key="9">
    <source>
        <dbReference type="ARBA" id="ARBA00023136"/>
    </source>
</evidence>
<dbReference type="PROSITE" id="PS00449">
    <property type="entry name" value="ATPASE_A"/>
    <property type="match status" value="1"/>
</dbReference>
<dbReference type="PRINTS" id="PR00123">
    <property type="entry name" value="ATPASEA"/>
</dbReference>
<evidence type="ECO:0000313" key="13">
    <source>
        <dbReference type="EMBL" id="WMB28379.1"/>
    </source>
</evidence>
<keyword evidence="10 11" id="KW-0066">ATP synthesis</keyword>
<feature type="transmembrane region" description="Helical" evidence="11">
    <location>
        <begin position="170"/>
        <end position="192"/>
    </location>
</feature>
<proteinExistence type="inferred from homology"/>
<accession>A0ABY9LHP6</accession>
<feature type="transmembrane region" description="Helical" evidence="11">
    <location>
        <begin position="12"/>
        <end position="37"/>
    </location>
</feature>
<dbReference type="NCBIfam" id="TIGR01131">
    <property type="entry name" value="ATP_synt_6_or_A"/>
    <property type="match status" value="1"/>
</dbReference>
<evidence type="ECO:0000313" key="14">
    <source>
        <dbReference type="Proteomes" id="UP001238096"/>
    </source>
</evidence>
<comment type="function">
    <text evidence="11 12">Key component of the proton channel; it plays a direct role in the translocation of protons across the membrane.</text>
</comment>
<dbReference type="Proteomes" id="UP001238096">
    <property type="component" value="Chromosome"/>
</dbReference>
<evidence type="ECO:0000256" key="11">
    <source>
        <dbReference type="HAMAP-Rule" id="MF_01393"/>
    </source>
</evidence>
<dbReference type="SUPFAM" id="SSF81336">
    <property type="entry name" value="F1F0 ATP synthase subunit A"/>
    <property type="match status" value="1"/>
</dbReference>
<keyword evidence="4 11" id="KW-0138">CF(0)</keyword>
<evidence type="ECO:0000256" key="6">
    <source>
        <dbReference type="ARBA" id="ARBA00022781"/>
    </source>
</evidence>
<evidence type="ECO:0000256" key="1">
    <source>
        <dbReference type="ARBA" id="ARBA00004141"/>
    </source>
</evidence>
<keyword evidence="11" id="KW-1003">Cell membrane</keyword>
<evidence type="ECO:0000256" key="4">
    <source>
        <dbReference type="ARBA" id="ARBA00022547"/>
    </source>
</evidence>
<comment type="similarity">
    <text evidence="2 11 12">Belongs to the ATPase A chain family.</text>
</comment>
<feature type="transmembrane region" description="Helical" evidence="11">
    <location>
        <begin position="198"/>
        <end position="223"/>
    </location>
</feature>
<keyword evidence="8 11" id="KW-0406">Ion transport</keyword>
<keyword evidence="6 11" id="KW-0375">Hydrogen ion transport</keyword>
<dbReference type="InterPro" id="IPR023011">
    <property type="entry name" value="ATP_synth_F0_asu_AS"/>
</dbReference>
<reference evidence="14" key="1">
    <citation type="submission" date="2022-10" db="EMBL/GenBank/DDBJ databases">
        <title>Streptococcus didelphis as causative of fatal infections in opossums (Didelphis albiventris).</title>
        <authorList>
            <person name="Breyer G.M."/>
            <person name="Da Silva M.E.R.J."/>
            <person name="Siqueira F.M."/>
        </authorList>
    </citation>
    <scope>NUCLEOTIDE SEQUENCE [LARGE SCALE GENOMIC DNA]</scope>
    <source>
        <strain evidence="14">LBVP101/21</strain>
    </source>
</reference>
<evidence type="ECO:0000256" key="2">
    <source>
        <dbReference type="ARBA" id="ARBA00006810"/>
    </source>
</evidence>
<dbReference type="NCBIfam" id="NF004479">
    <property type="entry name" value="PRK05815.1-4"/>
    <property type="match status" value="1"/>
</dbReference>
<keyword evidence="3 11" id="KW-0813">Transport</keyword>
<keyword evidence="7 11" id="KW-1133">Transmembrane helix</keyword>
<evidence type="ECO:0000256" key="8">
    <source>
        <dbReference type="ARBA" id="ARBA00023065"/>
    </source>
</evidence>
<dbReference type="Pfam" id="PF00119">
    <property type="entry name" value="ATP-synt_A"/>
    <property type="match status" value="1"/>
</dbReference>
<dbReference type="CDD" id="cd00310">
    <property type="entry name" value="ATP-synt_Fo_a_6"/>
    <property type="match status" value="1"/>
</dbReference>
<dbReference type="RefSeq" id="WP_306675887.1">
    <property type="nucleotide sequence ID" value="NZ_CP104407.1"/>
</dbReference>
<protein>
    <recommendedName>
        <fullName evidence="11 12">ATP synthase subunit a</fullName>
    </recommendedName>
    <alternativeName>
        <fullName evidence="11">ATP synthase F0 sector subunit a</fullName>
    </alternativeName>
    <alternativeName>
        <fullName evidence="11">F-ATPase subunit 6</fullName>
    </alternativeName>
</protein>
<dbReference type="PANTHER" id="PTHR42823:SF3">
    <property type="entry name" value="ATP SYNTHASE SUBUNIT A, CHLOROPLASTIC"/>
    <property type="match status" value="1"/>
</dbReference>
<evidence type="ECO:0000256" key="3">
    <source>
        <dbReference type="ARBA" id="ARBA00022448"/>
    </source>
</evidence>
<evidence type="ECO:0000256" key="12">
    <source>
        <dbReference type="RuleBase" id="RU000483"/>
    </source>
</evidence>
<gene>
    <name evidence="11 13" type="primary">atpB</name>
    <name evidence="13" type="ORF">N1496_01765</name>
</gene>
<comment type="subcellular location">
    <subcellularLocation>
        <location evidence="11 12">Cell membrane</location>
        <topology evidence="11 12">Multi-pass membrane protein</topology>
    </subcellularLocation>
    <subcellularLocation>
        <location evidence="1">Membrane</location>
        <topology evidence="1">Multi-pass membrane protein</topology>
    </subcellularLocation>
</comment>
<evidence type="ECO:0000256" key="5">
    <source>
        <dbReference type="ARBA" id="ARBA00022692"/>
    </source>
</evidence>
<dbReference type="EMBL" id="CP110509">
    <property type="protein sequence ID" value="WMB28379.1"/>
    <property type="molecule type" value="Genomic_DNA"/>
</dbReference>
<evidence type="ECO:0000256" key="10">
    <source>
        <dbReference type="ARBA" id="ARBA00023310"/>
    </source>
</evidence>
<dbReference type="HAMAP" id="MF_01393">
    <property type="entry name" value="ATP_synth_a_bact"/>
    <property type="match status" value="1"/>
</dbReference>
<keyword evidence="9 11" id="KW-0472">Membrane</keyword>
<sequence length="231" mass="26268">MEKLQNPTVQFLGIQFDLTILMMSLLTVLVAFIFIFWSSRHMTIKPKGKQNIIEWLFEFVQGITKQSLGKYNSNYSLLTFSLFFFIFVANNIGLLTTLKVGEFNYWTSPTANAAVDFGLALMVAIIVHFEGIRKAGIKEYVKEYIQPTPVMLPMNILEEFTNIISLTLRLFGNIYAGEVVLSLLLQFAHVNFLTLPLAFLLTMLWIAFSAFISGIQAYVFVLLTSTYIGKK</sequence>
<keyword evidence="5 11" id="KW-0812">Transmembrane</keyword>
<name>A0ABY9LHP6_9STRE</name>
<dbReference type="PANTHER" id="PTHR42823">
    <property type="entry name" value="ATP SYNTHASE SUBUNIT A, CHLOROPLASTIC"/>
    <property type="match status" value="1"/>
</dbReference>
<feature type="transmembrane region" description="Helical" evidence="11">
    <location>
        <begin position="110"/>
        <end position="129"/>
    </location>
</feature>
<dbReference type="InterPro" id="IPR045082">
    <property type="entry name" value="ATP_syn_F0_a_bact/chloroplast"/>
</dbReference>
<organism evidence="13 14">
    <name type="scientific">Streptococcus didelphis</name>
    <dbReference type="NCBI Taxonomy" id="102886"/>
    <lineage>
        <taxon>Bacteria</taxon>
        <taxon>Bacillati</taxon>
        <taxon>Bacillota</taxon>
        <taxon>Bacilli</taxon>
        <taxon>Lactobacillales</taxon>
        <taxon>Streptococcaceae</taxon>
        <taxon>Streptococcus</taxon>
    </lineage>
</organism>
<feature type="transmembrane region" description="Helical" evidence="11">
    <location>
        <begin position="75"/>
        <end position="98"/>
    </location>
</feature>
<dbReference type="Gene3D" id="1.20.120.220">
    <property type="entry name" value="ATP synthase, F0 complex, subunit A"/>
    <property type="match status" value="1"/>
</dbReference>
<keyword evidence="14" id="KW-1185">Reference proteome</keyword>